<dbReference type="KEGG" id="cfm:BJL90_15715"/>
<gene>
    <name evidence="2" type="ORF">BJL90_15715</name>
    <name evidence="3" type="ORF">CLFO_20870</name>
</gene>
<keyword evidence="4" id="KW-1185">Reference proteome</keyword>
<keyword evidence="1" id="KW-1133">Transmembrane helix</keyword>
<evidence type="ECO:0000313" key="4">
    <source>
        <dbReference type="Proteomes" id="UP000177894"/>
    </source>
</evidence>
<dbReference type="Proteomes" id="UP000177894">
    <property type="component" value="Chromosome"/>
</dbReference>
<proteinExistence type="predicted"/>
<sequence>MLLEIFRKYIGILLIGIVIKLLDDDVDEDKRNKSFHSKIYRDLTAYKLPYCLLFLSLSMLLETYLVFSLFTCAYMIGMFHFPGQKLPLHLKAYQEMALLAIINIFFIPLEIFFFAFTSILLIQLIDDLMDKAYDFKYGYKNFVNKFGKGEIILVSSILLILCLMLSWTNTMIVLSSSFFINYLYSKI</sequence>
<feature type="transmembrane region" description="Helical" evidence="1">
    <location>
        <begin position="43"/>
        <end position="61"/>
    </location>
</feature>
<evidence type="ECO:0000313" key="3">
    <source>
        <dbReference type="EMBL" id="ARE87687.1"/>
    </source>
</evidence>
<evidence type="ECO:0000256" key="1">
    <source>
        <dbReference type="SAM" id="Phobius"/>
    </source>
</evidence>
<dbReference type="EMBL" id="CP020559">
    <property type="protein sequence ID" value="ARE87687.1"/>
    <property type="molecule type" value="Genomic_DNA"/>
</dbReference>
<dbReference type="Proteomes" id="UP000192478">
    <property type="component" value="Chromosome"/>
</dbReference>
<dbReference type="RefSeq" id="WP_070970086.1">
    <property type="nucleotide sequence ID" value="NZ_CP017603.1"/>
</dbReference>
<name>A0AAC9WG78_9CLOT</name>
<feature type="transmembrane region" description="Helical" evidence="1">
    <location>
        <begin position="96"/>
        <end position="125"/>
    </location>
</feature>
<keyword evidence="1" id="KW-0812">Transmembrane</keyword>
<evidence type="ECO:0000313" key="2">
    <source>
        <dbReference type="EMBL" id="AOY77168.1"/>
    </source>
</evidence>
<accession>A0AAC9WG78</accession>
<evidence type="ECO:0000313" key="5">
    <source>
        <dbReference type="Proteomes" id="UP000192478"/>
    </source>
</evidence>
<feature type="transmembrane region" description="Helical" evidence="1">
    <location>
        <begin position="151"/>
        <end position="184"/>
    </location>
</feature>
<protein>
    <submittedName>
        <fullName evidence="3">Uncharacterized protein</fullName>
    </submittedName>
</protein>
<dbReference type="EMBL" id="CP017603">
    <property type="protein sequence ID" value="AOY77168.1"/>
    <property type="molecule type" value="Genomic_DNA"/>
</dbReference>
<organism evidence="3 5">
    <name type="scientific">Clostridium formicaceticum</name>
    <dbReference type="NCBI Taxonomy" id="1497"/>
    <lineage>
        <taxon>Bacteria</taxon>
        <taxon>Bacillati</taxon>
        <taxon>Bacillota</taxon>
        <taxon>Clostridia</taxon>
        <taxon>Eubacteriales</taxon>
        <taxon>Clostridiaceae</taxon>
        <taxon>Clostridium</taxon>
    </lineage>
</organism>
<dbReference type="AlphaFoldDB" id="A0AAC9WG78"/>
<reference evidence="3 5" key="2">
    <citation type="submission" date="2017-03" db="EMBL/GenBank/DDBJ databases">
        <title>Complete sequence of Clostridium formicaceticum DSM 92.</title>
        <authorList>
            <person name="Poehlein A."/>
            <person name="Karl M."/>
            <person name="Bengelsdorf F.R."/>
            <person name="Duerre P."/>
            <person name="Daniel R."/>
        </authorList>
    </citation>
    <scope>NUCLEOTIDE SEQUENCE [LARGE SCALE GENOMIC DNA]</scope>
    <source>
        <strain evidence="3 5">DSM 92</strain>
    </source>
</reference>
<reference evidence="2 4" key="1">
    <citation type="submission" date="2016-10" db="EMBL/GenBank/DDBJ databases">
        <title>Complete Genome Sequence of Acetogen Clostridium formicoaceticum ATCC 27076.</title>
        <authorList>
            <person name="Bao T."/>
            <person name="Cheng C."/>
            <person name="Zhao J."/>
            <person name="Yang S.-T."/>
            <person name="Wang J."/>
            <person name="Wang M."/>
        </authorList>
    </citation>
    <scope>NUCLEOTIDE SEQUENCE [LARGE SCALE GENOMIC DNA]</scope>
    <source>
        <strain evidence="2 4">ATCC 27076</strain>
    </source>
</reference>
<keyword evidence="1" id="KW-0472">Membrane</keyword>